<evidence type="ECO:0000313" key="1">
    <source>
        <dbReference type="EMBL" id="VDM80499.1"/>
    </source>
</evidence>
<accession>A0A3P7JKX9</accession>
<name>A0A3P7JKX9_STRVU</name>
<gene>
    <name evidence="1" type="ORF">SVUK_LOCUS15497</name>
</gene>
<keyword evidence="2" id="KW-1185">Reference proteome</keyword>
<dbReference type="Proteomes" id="UP000270094">
    <property type="component" value="Unassembled WGS sequence"/>
</dbReference>
<sequence length="85" mass="9934">MRAHVTRSIRGYFPKHWSTERVYIAAAVTEQCAHRSKIYGLYDHGVHVGKEEQYVLGMVIWGNILKQQTKRHNMGRHAFSVTTYM</sequence>
<proteinExistence type="predicted"/>
<organism evidence="1 2">
    <name type="scientific">Strongylus vulgaris</name>
    <name type="common">Blood worm</name>
    <dbReference type="NCBI Taxonomy" id="40348"/>
    <lineage>
        <taxon>Eukaryota</taxon>
        <taxon>Metazoa</taxon>
        <taxon>Ecdysozoa</taxon>
        <taxon>Nematoda</taxon>
        <taxon>Chromadorea</taxon>
        <taxon>Rhabditida</taxon>
        <taxon>Rhabditina</taxon>
        <taxon>Rhabditomorpha</taxon>
        <taxon>Strongyloidea</taxon>
        <taxon>Strongylidae</taxon>
        <taxon>Strongylus</taxon>
    </lineage>
</organism>
<dbReference type="EMBL" id="UYYB01108832">
    <property type="protein sequence ID" value="VDM80499.1"/>
    <property type="molecule type" value="Genomic_DNA"/>
</dbReference>
<evidence type="ECO:0000313" key="2">
    <source>
        <dbReference type="Proteomes" id="UP000270094"/>
    </source>
</evidence>
<reference evidence="1 2" key="1">
    <citation type="submission" date="2018-11" db="EMBL/GenBank/DDBJ databases">
        <authorList>
            <consortium name="Pathogen Informatics"/>
        </authorList>
    </citation>
    <scope>NUCLEOTIDE SEQUENCE [LARGE SCALE GENOMIC DNA]</scope>
</reference>
<dbReference type="AlphaFoldDB" id="A0A3P7JKX9"/>
<protein>
    <submittedName>
        <fullName evidence="1">Uncharacterized protein</fullName>
    </submittedName>
</protein>